<keyword evidence="2" id="KW-0472">Membrane</keyword>
<protein>
    <submittedName>
        <fullName evidence="3">Uncharacterized protein</fullName>
    </submittedName>
</protein>
<evidence type="ECO:0000256" key="2">
    <source>
        <dbReference type="SAM" id="Phobius"/>
    </source>
</evidence>
<dbReference type="AlphaFoldDB" id="A0A814Z8E9"/>
<dbReference type="Proteomes" id="UP000681722">
    <property type="component" value="Unassembled WGS sequence"/>
</dbReference>
<evidence type="ECO:0000313" key="3">
    <source>
        <dbReference type="EMBL" id="CAF1239569.1"/>
    </source>
</evidence>
<feature type="region of interest" description="Disordered" evidence="1">
    <location>
        <begin position="1"/>
        <end position="41"/>
    </location>
</feature>
<comment type="caution">
    <text evidence="3">The sequence shown here is derived from an EMBL/GenBank/DDBJ whole genome shotgun (WGS) entry which is preliminary data.</text>
</comment>
<feature type="compositionally biased region" description="Low complexity" evidence="1">
    <location>
        <begin position="30"/>
        <end position="41"/>
    </location>
</feature>
<dbReference type="Gene3D" id="2.60.120.200">
    <property type="match status" value="2"/>
</dbReference>
<proteinExistence type="predicted"/>
<dbReference type="EMBL" id="CAJNOQ010009990">
    <property type="protein sequence ID" value="CAF1239569.1"/>
    <property type="molecule type" value="Genomic_DNA"/>
</dbReference>
<keyword evidence="2" id="KW-1133">Transmembrane helix</keyword>
<dbReference type="SUPFAM" id="SSF49899">
    <property type="entry name" value="Concanavalin A-like lectins/glucanases"/>
    <property type="match status" value="2"/>
</dbReference>
<keyword evidence="5" id="KW-1185">Reference proteome</keyword>
<dbReference type="OrthoDB" id="10053195at2759"/>
<reference evidence="3" key="1">
    <citation type="submission" date="2021-02" db="EMBL/GenBank/DDBJ databases">
        <authorList>
            <person name="Nowell W R."/>
        </authorList>
    </citation>
    <scope>NUCLEOTIDE SEQUENCE</scope>
</reference>
<evidence type="ECO:0000313" key="5">
    <source>
        <dbReference type="Proteomes" id="UP000663829"/>
    </source>
</evidence>
<name>A0A814Z8E9_9BILA</name>
<gene>
    <name evidence="3" type="ORF">GPM918_LOCUS25589</name>
    <name evidence="4" type="ORF">SRO942_LOCUS25597</name>
</gene>
<evidence type="ECO:0000313" key="4">
    <source>
        <dbReference type="EMBL" id="CAF4001735.1"/>
    </source>
</evidence>
<dbReference type="Pfam" id="PF13385">
    <property type="entry name" value="Laminin_G_3"/>
    <property type="match status" value="2"/>
</dbReference>
<dbReference type="Proteomes" id="UP000663829">
    <property type="component" value="Unassembled WGS sequence"/>
</dbReference>
<dbReference type="EMBL" id="CAJOBC010009996">
    <property type="protein sequence ID" value="CAF4001735.1"/>
    <property type="molecule type" value="Genomic_DNA"/>
</dbReference>
<organism evidence="3 5">
    <name type="scientific">Didymodactylos carnosus</name>
    <dbReference type="NCBI Taxonomy" id="1234261"/>
    <lineage>
        <taxon>Eukaryota</taxon>
        <taxon>Metazoa</taxon>
        <taxon>Spiralia</taxon>
        <taxon>Gnathifera</taxon>
        <taxon>Rotifera</taxon>
        <taxon>Eurotatoria</taxon>
        <taxon>Bdelloidea</taxon>
        <taxon>Philodinida</taxon>
        <taxon>Philodinidae</taxon>
        <taxon>Didymodactylos</taxon>
    </lineage>
</organism>
<accession>A0A814Z8E9</accession>
<feature type="transmembrane region" description="Helical" evidence="2">
    <location>
        <begin position="144"/>
        <end position="168"/>
    </location>
</feature>
<keyword evidence="2" id="KW-0812">Transmembrane</keyword>
<evidence type="ECO:0000256" key="1">
    <source>
        <dbReference type="SAM" id="MobiDB-lite"/>
    </source>
</evidence>
<dbReference type="InterPro" id="IPR013320">
    <property type="entry name" value="ConA-like_dom_sf"/>
</dbReference>
<sequence length="624" mass="67500">MASRTNVKSTHKPLITRVRPSQPKANEIVSTNSTESTTSEPLSSLSTATLITDLSDSFAVATKAKYVDPYIPRLYSSIPGMSRPTTGRQASSPVLKLDTGRQASSPVLKLDTGRQASSPVLKLNTGKETANTSKKATFYSKISLPYKIIGVIALLLILCAAVIPPVILLTRKSSSTANTTSASVCSVTTCIKSITSFHENSIAYWPFDSTTTDRNSLYTGLPFNSPTYSGSPIISGQCIQFDSTGTQYVSMPFIDLTYKSFTIQAWIYPRSITGEQGIFGECASTLLSDQCLSLNIKNGHLHMSLNLDNELFGSSVLTTSNWYHVTFVYDYSLLQQFIYYNGVLDASSASLGVSGPYVGSTGSFTVGYTNYSNSWYYGLVDNLIISNYAKSSCQILNDATLAGYYSFDSTTQSYLDYGINFINGFTSPQTTSVTGRLNQALLFNSSSAYFIAQVFSIHNSNPPFTVAFWMSLTSITSGTIIHASQLSTGATAVCFDLLVLTSSGTLAAQTYYTYNGNNITTIQTSVLKLNSWTHVTLSYSQPNGMRLYLNGALNAYTTGTLSMNYFNTPLFLTLGNSMPGGGVPSGCYVGSVSIASGQLLGTIDELYVYSRELNQYEICTLANP</sequence>